<proteinExistence type="inferred from homology"/>
<evidence type="ECO:0000256" key="4">
    <source>
        <dbReference type="ARBA" id="ARBA00022976"/>
    </source>
</evidence>
<reference evidence="9 10" key="1">
    <citation type="journal article" date="2022" name="Nat. Plants">
        <title>Genomes of leafy and leafless Platanthera orchids illuminate the evolution of mycoheterotrophy.</title>
        <authorList>
            <person name="Li M.H."/>
            <person name="Liu K.W."/>
            <person name="Li Z."/>
            <person name="Lu H.C."/>
            <person name="Ye Q.L."/>
            <person name="Zhang D."/>
            <person name="Wang J.Y."/>
            <person name="Li Y.F."/>
            <person name="Zhong Z.M."/>
            <person name="Liu X."/>
            <person name="Yu X."/>
            <person name="Liu D.K."/>
            <person name="Tu X.D."/>
            <person name="Liu B."/>
            <person name="Hao Y."/>
            <person name="Liao X.Y."/>
            <person name="Jiang Y.T."/>
            <person name="Sun W.H."/>
            <person name="Chen J."/>
            <person name="Chen Y.Q."/>
            <person name="Ai Y."/>
            <person name="Zhai J.W."/>
            <person name="Wu S.S."/>
            <person name="Zhou Z."/>
            <person name="Hsiao Y.Y."/>
            <person name="Wu W.L."/>
            <person name="Chen Y.Y."/>
            <person name="Lin Y.F."/>
            <person name="Hsu J.L."/>
            <person name="Li C.Y."/>
            <person name="Wang Z.W."/>
            <person name="Zhao X."/>
            <person name="Zhong W.Y."/>
            <person name="Ma X.K."/>
            <person name="Ma L."/>
            <person name="Huang J."/>
            <person name="Chen G.Z."/>
            <person name="Huang M.Z."/>
            <person name="Huang L."/>
            <person name="Peng D.H."/>
            <person name="Luo Y.B."/>
            <person name="Zou S.Q."/>
            <person name="Chen S.P."/>
            <person name="Lan S."/>
            <person name="Tsai W.C."/>
            <person name="Van de Peer Y."/>
            <person name="Liu Z.J."/>
        </authorList>
    </citation>
    <scope>NUCLEOTIDE SEQUENCE [LARGE SCALE GENOMIC DNA]</scope>
    <source>
        <strain evidence="9">Lor288</strain>
    </source>
</reference>
<dbReference type="InterPro" id="IPR019379">
    <property type="entry name" value="Gamma_Secretase_Asp_P_PEN2"/>
</dbReference>
<evidence type="ECO:0000256" key="3">
    <source>
        <dbReference type="ARBA" id="ARBA00022692"/>
    </source>
</evidence>
<feature type="compositionally biased region" description="Polar residues" evidence="7">
    <location>
        <begin position="12"/>
        <end position="22"/>
    </location>
</feature>
<keyword evidence="5 8" id="KW-1133">Transmembrane helix</keyword>
<dbReference type="Pfam" id="PF10251">
    <property type="entry name" value="PEN-2"/>
    <property type="match status" value="1"/>
</dbReference>
<evidence type="ECO:0000313" key="10">
    <source>
        <dbReference type="Proteomes" id="UP001412067"/>
    </source>
</evidence>
<feature type="transmembrane region" description="Helical" evidence="8">
    <location>
        <begin position="104"/>
        <end position="126"/>
    </location>
</feature>
<comment type="similarity">
    <text evidence="2">Belongs to the PEN-2 family.</text>
</comment>
<feature type="region of interest" description="Disordered" evidence="7">
    <location>
        <begin position="1"/>
        <end position="39"/>
    </location>
</feature>
<dbReference type="EMBL" id="JBBWWR010000012">
    <property type="protein sequence ID" value="KAK8958620.1"/>
    <property type="molecule type" value="Genomic_DNA"/>
</dbReference>
<evidence type="ECO:0000256" key="7">
    <source>
        <dbReference type="SAM" id="MobiDB-lite"/>
    </source>
</evidence>
<keyword evidence="3 8" id="KW-0812">Transmembrane</keyword>
<evidence type="ECO:0000256" key="2">
    <source>
        <dbReference type="ARBA" id="ARBA00009607"/>
    </source>
</evidence>
<dbReference type="PANTHER" id="PTHR16318">
    <property type="entry name" value="GAMMA-SECRETASE SUBUNIT PEN-2"/>
    <property type="match status" value="1"/>
</dbReference>
<gene>
    <name evidence="9" type="ORF">KSP40_PGU000905</name>
</gene>
<evidence type="ECO:0000256" key="6">
    <source>
        <dbReference type="ARBA" id="ARBA00023136"/>
    </source>
</evidence>
<evidence type="ECO:0000256" key="8">
    <source>
        <dbReference type="SAM" id="Phobius"/>
    </source>
</evidence>
<name>A0ABR2M3M4_9ASPA</name>
<protein>
    <submittedName>
        <fullName evidence="9">Gamma-secretase subunit PEN-2</fullName>
    </submittedName>
</protein>
<evidence type="ECO:0000256" key="5">
    <source>
        <dbReference type="ARBA" id="ARBA00022989"/>
    </source>
</evidence>
<keyword evidence="4" id="KW-0914">Notch signaling pathway</keyword>
<accession>A0ABR2M3M4</accession>
<evidence type="ECO:0000256" key="1">
    <source>
        <dbReference type="ARBA" id="ARBA00004141"/>
    </source>
</evidence>
<comment type="subcellular location">
    <subcellularLocation>
        <location evidence="1">Membrane</location>
        <topology evidence="1">Multi-pass membrane protein</topology>
    </subcellularLocation>
</comment>
<comment type="caution">
    <text evidence="9">The sequence shown here is derived from an EMBL/GenBank/DDBJ whole genome shotgun (WGS) entry which is preliminary data.</text>
</comment>
<keyword evidence="6 8" id="KW-0472">Membrane</keyword>
<feature type="transmembrane region" description="Helical" evidence="8">
    <location>
        <begin position="64"/>
        <end position="84"/>
    </location>
</feature>
<dbReference type="PANTHER" id="PTHR16318:SF0">
    <property type="entry name" value="GAMMA-SECRETASE SUBUNIT PEN-2"/>
    <property type="match status" value="1"/>
</dbReference>
<sequence>MERGREPDADVESQTVGSSNRLIRSADTSGGGGTAGSGHSAVWPTVDGALGLSEERSLEYARSFFLRGFCLLPFLWAVNCFYFWPVLRNRSCTSFDLIRPYVVRSAICFLIFIILLSSWVLTFALGGERLFGPVWKELVMYNVANKLGLPGWM</sequence>
<dbReference type="Proteomes" id="UP001412067">
    <property type="component" value="Unassembled WGS sequence"/>
</dbReference>
<evidence type="ECO:0000313" key="9">
    <source>
        <dbReference type="EMBL" id="KAK8958620.1"/>
    </source>
</evidence>
<organism evidence="9 10">
    <name type="scientific">Platanthera guangdongensis</name>
    <dbReference type="NCBI Taxonomy" id="2320717"/>
    <lineage>
        <taxon>Eukaryota</taxon>
        <taxon>Viridiplantae</taxon>
        <taxon>Streptophyta</taxon>
        <taxon>Embryophyta</taxon>
        <taxon>Tracheophyta</taxon>
        <taxon>Spermatophyta</taxon>
        <taxon>Magnoliopsida</taxon>
        <taxon>Liliopsida</taxon>
        <taxon>Asparagales</taxon>
        <taxon>Orchidaceae</taxon>
        <taxon>Orchidoideae</taxon>
        <taxon>Orchideae</taxon>
        <taxon>Orchidinae</taxon>
        <taxon>Platanthera</taxon>
    </lineage>
</organism>
<keyword evidence="10" id="KW-1185">Reference proteome</keyword>